<dbReference type="RefSeq" id="WP_042680021.1">
    <property type="nucleotide sequence ID" value="NZ_CP006965.1"/>
</dbReference>
<proteinExistence type="predicted"/>
<name>W0I688_9EURY</name>
<sequence>MKIVVKPEVGWRKVVFQIDDETFEKIKKIAEKHGFRLDEALKIILLGEFLNENTNMDVKKLREEVRKLEEKLYEIEGKWSPLKFASYGIAMDNQNLAIQLSGLVAENKRLRKMLGKKEKDYREIEKLIHCYLQFEKRERSK</sequence>
<dbReference type="HOGENOM" id="CLU_155678_0_0_2"/>
<dbReference type="Proteomes" id="UP000019027">
    <property type="component" value="Chromosome"/>
</dbReference>
<evidence type="ECO:0000256" key="1">
    <source>
        <dbReference type="SAM" id="Coils"/>
    </source>
</evidence>
<reference evidence="2 3" key="1">
    <citation type="journal article" date="2014" name="Int. J. Syst. Evol. Microbiol.">
        <title>Thermococcus paralvinellae sp. nov. and Thermococcus cleftensis sp. nov. of hyperthermophilic heterotrophs from deep-sea hydrothermal vents.</title>
        <authorList>
            <person name="Hensley S.A."/>
            <person name="Jung J.H."/>
            <person name="Park C.S."/>
            <person name="Holden J.F."/>
        </authorList>
    </citation>
    <scope>NUCLEOTIDE SEQUENCE [LARGE SCALE GENOMIC DNA]</scope>
    <source>
        <strain evidence="2 3">ES1</strain>
    </source>
</reference>
<gene>
    <name evidence="2" type="ORF">TES1_0550</name>
</gene>
<dbReference type="AlphaFoldDB" id="W0I688"/>
<accession>W0I688</accession>
<evidence type="ECO:0000313" key="2">
    <source>
        <dbReference type="EMBL" id="AHF79940.1"/>
    </source>
</evidence>
<dbReference type="EMBL" id="CP006965">
    <property type="protein sequence ID" value="AHF79940.1"/>
    <property type="molecule type" value="Genomic_DNA"/>
</dbReference>
<dbReference type="OrthoDB" id="102052at2157"/>
<dbReference type="KEGG" id="ths:TES1_0550"/>
<protein>
    <submittedName>
        <fullName evidence="2">Uncharacterized protein</fullName>
    </submittedName>
</protein>
<organism evidence="2 3">
    <name type="scientific">Thermococcus paralvinellae</name>
    <dbReference type="NCBI Taxonomy" id="582419"/>
    <lineage>
        <taxon>Archaea</taxon>
        <taxon>Methanobacteriati</taxon>
        <taxon>Methanobacteriota</taxon>
        <taxon>Thermococci</taxon>
        <taxon>Thermococcales</taxon>
        <taxon>Thermococcaceae</taxon>
        <taxon>Thermococcus</taxon>
    </lineage>
</organism>
<dbReference type="STRING" id="582419.TES1_0550"/>
<feature type="coiled-coil region" evidence="1">
    <location>
        <begin position="51"/>
        <end position="78"/>
    </location>
</feature>
<keyword evidence="1" id="KW-0175">Coiled coil</keyword>
<dbReference type="GeneID" id="24905938"/>
<evidence type="ECO:0000313" key="3">
    <source>
        <dbReference type="Proteomes" id="UP000019027"/>
    </source>
</evidence>
<keyword evidence="3" id="KW-1185">Reference proteome</keyword>